<dbReference type="OrthoDB" id="7349961at2"/>
<evidence type="ECO:0000256" key="1">
    <source>
        <dbReference type="SAM" id="Phobius"/>
    </source>
</evidence>
<sequence length="1114" mass="119267">MSRDLTHVPVLAAPRWPGAQEQVRLDVPHGMTLDQIVRMALPGATGADLAHTQVALVTATAMDTVAPQYWRGVRPRPGVQVVIRIVPGKGALGSILSIVVSVAAIAAGGAFGAAVAGALGVSTTVGTALVMTGVTLLGNLLINALIPPASADDANNTYSITGLKNQALPNGAVPVILGRMRVAPPLAALPYSEIVGNTQFLRVFYVLGEGQVAVDDMRIGETSLSEYDEVETEVRYGLAGELPCSLYPRQVVEEQVGVELTRPLPRDDAGEVIDDEPAVETPIVRTTGPDASGASVLLSWPSGLIKYNRDGDKVKRTVFVRIEQRLVEATEWQLVEELKVSAKKAEGFYRQHTWQFPSRARWQVRLTMLTDETTSTKVQQSTTWAALQTLRPEYPLAYPRPLALVALRIKATHQLSGTLDNFNCMIARVCPDWDSASGTWITRATENPASLYRHVLQAPALPEPRSDAQLDLDLLQDWHDFCTTRGLTYNAALSDTGTTLRDILTEVAAAGRATPRHDGRKYGVVIDRPSQDALIVDHISPRNSWSFKTRRSYFKPPHASVVTFLDADNDYKETQRQIRWPGYEGDIEITEELPMSGKVYAPEVWREVRRRQLEALYRPDTFEATQDGLFRVATRGDDVMTNHYTLSRDHMTGRVRKIFGSIIELDDHVEMAEGVDYALRFRWFEDADDVVGISTVRIVQTVAGETAILTLVGTGPVPAIGEIVQFGRATQTAYHHIVRNVETTTDACSILSMVAAAPEIDIELAATEIPAWSSRVGAEIDENLLQPSAPRFVSVVSGVSGTETEGLVTYLIEPGAGTVPTSKFEIDHRASGATEWTTVTIAAAEGGGDIAGYETGDPVEIRARGLSATDITGPYTPTVAIVVGAQDADIPAALDEAGITITTLLGGALIQIATGDDTATTALQIYRSTSATLDRETDAVGAAIAVTPQSSYSTTLGDTTRENLVAGGSMNNAGDWTLEAGWAIAGGVAPHTAGTADAISQPIDTTAGKFYRIGFAVDGSSAGTLTPRLTGGSDRPGTAITASGTYSDRIQAVSGNDTLGFAASSAFDGALDDVTAYLETSGCLTQGTHFIWIEPRNADDLPGPVAGPFEISII</sequence>
<evidence type="ECO:0000313" key="4">
    <source>
        <dbReference type="Proteomes" id="UP000193862"/>
    </source>
</evidence>
<reference evidence="3 4" key="1">
    <citation type="submission" date="2017-03" db="EMBL/GenBank/DDBJ databases">
        <authorList>
            <person name="Afonso C.L."/>
            <person name="Miller P.J."/>
            <person name="Scott M.A."/>
            <person name="Spackman E."/>
            <person name="Goraichik I."/>
            <person name="Dimitrov K.M."/>
            <person name="Suarez D.L."/>
            <person name="Swayne D.E."/>
        </authorList>
    </citation>
    <scope>NUCLEOTIDE SEQUENCE [LARGE SCALE GENOMIC DNA]</scope>
    <source>
        <strain evidence="3 4">CECT 8620</strain>
    </source>
</reference>
<proteinExistence type="predicted"/>
<feature type="domain" description="Tip attachment protein J HDII-ins2" evidence="2">
    <location>
        <begin position="256"/>
        <end position="391"/>
    </location>
</feature>
<name>A0A1Y5SD03_9RHOB</name>
<dbReference type="AlphaFoldDB" id="A0A1Y5SD03"/>
<protein>
    <recommendedName>
        <fullName evidence="2">Tip attachment protein J HDII-ins2 domain-containing protein</fullName>
    </recommendedName>
</protein>
<gene>
    <name evidence="3" type="ORF">AQS8620_01413</name>
</gene>
<evidence type="ECO:0000313" key="3">
    <source>
        <dbReference type="EMBL" id="SLN37906.1"/>
    </source>
</evidence>
<dbReference type="EMBL" id="FWFS01000004">
    <property type="protein sequence ID" value="SLN37906.1"/>
    <property type="molecule type" value="Genomic_DNA"/>
</dbReference>
<keyword evidence="4" id="KW-1185">Reference proteome</keyword>
<keyword evidence="1" id="KW-0812">Transmembrane</keyword>
<dbReference type="Proteomes" id="UP000193862">
    <property type="component" value="Unassembled WGS sequence"/>
</dbReference>
<dbReference type="Pfam" id="PF24801">
    <property type="entry name" value="FNIII-A_GpJ"/>
    <property type="match status" value="1"/>
</dbReference>
<organism evidence="3 4">
    <name type="scientific">Aquimixticola soesokkakensis</name>
    <dbReference type="NCBI Taxonomy" id="1519096"/>
    <lineage>
        <taxon>Bacteria</taxon>
        <taxon>Pseudomonadati</taxon>
        <taxon>Pseudomonadota</taxon>
        <taxon>Alphaproteobacteria</taxon>
        <taxon>Rhodobacterales</taxon>
        <taxon>Paracoccaceae</taxon>
        <taxon>Aquimixticola</taxon>
    </lineage>
</organism>
<evidence type="ECO:0000259" key="2">
    <source>
        <dbReference type="Pfam" id="PF24801"/>
    </source>
</evidence>
<feature type="transmembrane region" description="Helical" evidence="1">
    <location>
        <begin position="128"/>
        <end position="146"/>
    </location>
</feature>
<dbReference type="RefSeq" id="WP_085836117.1">
    <property type="nucleotide sequence ID" value="NZ_FWFS01000004.1"/>
</dbReference>
<dbReference type="InterPro" id="IPR055385">
    <property type="entry name" value="GpJ_HDII-ins2"/>
</dbReference>
<keyword evidence="1" id="KW-1133">Transmembrane helix</keyword>
<keyword evidence="1" id="KW-0472">Membrane</keyword>
<feature type="transmembrane region" description="Helical" evidence="1">
    <location>
        <begin position="95"/>
        <end position="121"/>
    </location>
</feature>
<accession>A0A1Y5SD03</accession>